<protein>
    <recommendedName>
        <fullName evidence="5">Zinc finger DksA/TraR C4-type domain-containing protein</fullName>
    </recommendedName>
</protein>
<dbReference type="AlphaFoldDB" id="C5S4P2"/>
<reference evidence="6 7" key="1">
    <citation type="journal article" date="2010" name="Vet. Microbiol.">
        <title>Production of haemolysins by strains of the Actinobacillus minor/porcitonsillarum complex.</title>
        <authorList>
            <person name="Arya G."/>
            <person name="Niven D.F."/>
        </authorList>
    </citation>
    <scope>NUCLEOTIDE SEQUENCE [LARGE SCALE GENOMIC DNA]</scope>
    <source>
        <strain evidence="6 7">NM305</strain>
    </source>
</reference>
<name>C5S4P2_9PAST</name>
<dbReference type="InterPro" id="IPR000962">
    <property type="entry name" value="Znf_DskA_TraR"/>
</dbReference>
<evidence type="ECO:0000256" key="3">
    <source>
        <dbReference type="ARBA" id="ARBA00022833"/>
    </source>
</evidence>
<dbReference type="Proteomes" id="UP000005532">
    <property type="component" value="Unassembled WGS sequence"/>
</dbReference>
<keyword evidence="2" id="KW-0863">Zinc-finger</keyword>
<dbReference type="OrthoDB" id="962301at2"/>
<evidence type="ECO:0000313" key="7">
    <source>
        <dbReference type="Proteomes" id="UP000005532"/>
    </source>
</evidence>
<gene>
    <name evidence="6" type="ORF">AM305_00905</name>
</gene>
<organism evidence="6 7">
    <name type="scientific">Actinobacillus minor NM305</name>
    <dbReference type="NCBI Taxonomy" id="637911"/>
    <lineage>
        <taxon>Bacteria</taxon>
        <taxon>Pseudomonadati</taxon>
        <taxon>Pseudomonadota</taxon>
        <taxon>Gammaproteobacteria</taxon>
        <taxon>Pasteurellales</taxon>
        <taxon>Pasteurellaceae</taxon>
        <taxon>Actinobacillus</taxon>
    </lineage>
</organism>
<keyword evidence="1" id="KW-0479">Metal-binding</keyword>
<evidence type="ECO:0000313" key="6">
    <source>
        <dbReference type="EMBL" id="EER46131.1"/>
    </source>
</evidence>
<comment type="caution">
    <text evidence="4">Lacks conserved residue(s) required for the propagation of feature annotation.</text>
</comment>
<evidence type="ECO:0000256" key="2">
    <source>
        <dbReference type="ARBA" id="ARBA00022771"/>
    </source>
</evidence>
<evidence type="ECO:0000256" key="1">
    <source>
        <dbReference type="ARBA" id="ARBA00022723"/>
    </source>
</evidence>
<sequence>MSDDVDRIMEQDEQLLSLQLAPHLENQLSDDEIEQIALSGRDCIECGLPIPIQRLRAVPFAVRCICCCCQQDYEDGK</sequence>
<dbReference type="PANTHER" id="PTHR38777">
    <property type="entry name" value="FELS-2 PROPHAGE PROTEIN"/>
    <property type="match status" value="1"/>
</dbReference>
<dbReference type="RefSeq" id="WP_005825922.1">
    <property type="nucleotide sequence ID" value="NZ_ACQL01000153.1"/>
</dbReference>
<evidence type="ECO:0000259" key="5">
    <source>
        <dbReference type="Pfam" id="PF01258"/>
    </source>
</evidence>
<evidence type="ECO:0000256" key="4">
    <source>
        <dbReference type="PROSITE-ProRule" id="PRU00510"/>
    </source>
</evidence>
<proteinExistence type="predicted"/>
<dbReference type="PROSITE" id="PS51128">
    <property type="entry name" value="ZF_DKSA_2"/>
    <property type="match status" value="1"/>
</dbReference>
<dbReference type="GO" id="GO:1900378">
    <property type="term" value="P:positive regulation of secondary metabolite biosynthetic process"/>
    <property type="evidence" value="ECO:0007669"/>
    <property type="project" value="TreeGrafter"/>
</dbReference>
<accession>C5S4P2</accession>
<keyword evidence="3" id="KW-0862">Zinc</keyword>
<dbReference type="Pfam" id="PF01258">
    <property type="entry name" value="zf-dskA_traR"/>
    <property type="match status" value="1"/>
</dbReference>
<dbReference type="Gene3D" id="1.20.120.910">
    <property type="entry name" value="DksA, coiled-coil domain"/>
    <property type="match status" value="1"/>
</dbReference>
<dbReference type="eggNOG" id="COG1734">
    <property type="taxonomic scope" value="Bacteria"/>
</dbReference>
<comment type="caution">
    <text evidence="6">The sequence shown here is derived from an EMBL/GenBank/DDBJ whole genome shotgun (WGS) entry which is preliminary data.</text>
</comment>
<dbReference type="GO" id="GO:0008270">
    <property type="term" value="F:zinc ion binding"/>
    <property type="evidence" value="ECO:0007669"/>
    <property type="project" value="UniProtKB-KW"/>
</dbReference>
<dbReference type="EMBL" id="ACQL01000153">
    <property type="protein sequence ID" value="EER46131.1"/>
    <property type="molecule type" value="Genomic_DNA"/>
</dbReference>
<dbReference type="PANTHER" id="PTHR38777:SF1">
    <property type="entry name" value="DNAK SUPPRESSOR PROTEIN"/>
    <property type="match status" value="1"/>
</dbReference>
<feature type="domain" description="Zinc finger DksA/TraR C4-type" evidence="5">
    <location>
        <begin position="40"/>
        <end position="68"/>
    </location>
</feature>